<feature type="compositionally biased region" description="Low complexity" evidence="8">
    <location>
        <begin position="376"/>
        <end position="400"/>
    </location>
</feature>
<comment type="subunit">
    <text evidence="5">PP1 comprises a catalytic subunit, and one or several targeting or regulatory subunits.</text>
</comment>
<feature type="compositionally biased region" description="Low complexity" evidence="8">
    <location>
        <begin position="468"/>
        <end position="479"/>
    </location>
</feature>
<dbReference type="Pfam" id="PF12796">
    <property type="entry name" value="Ank_2"/>
    <property type="match status" value="2"/>
</dbReference>
<dbReference type="FunFam" id="1.25.40.20:FF:000004">
    <property type="entry name" value="Phosphatase 1 regulatory subunit 12A"/>
    <property type="match status" value="1"/>
</dbReference>
<gene>
    <name evidence="11" type="ORF">IHE44_0012071</name>
    <name evidence="10" type="ORF">IHE44_002733</name>
</gene>
<dbReference type="InterPro" id="IPR036770">
    <property type="entry name" value="Ankyrin_rpt-contain_sf"/>
</dbReference>
<dbReference type="InterPro" id="IPR002110">
    <property type="entry name" value="Ankyrin_rpt"/>
</dbReference>
<sequence length="989" mass="110093">MKMADAKQKRNEQLKRWIGSETDLEPPVVKRKKTKVKFDDGAVFLAACSSGDTEEVLRLLERGADINYANVDGLTALHQACIDDNVDMVKFLVENGANINQPDNEGWIPLHAAASCGYLDIAEYLISQGAHVGAVNSEGDTPLDIAEEEAMEELLQNEVNRQGVDIESARKEEERIMLRDARQWLNSGHINDVRHAKSGGTALHVAAAKGYTEVLKLLIQAHYDVNIKDYDGWTPLHAAAHWGKEEACRILVENLCDMEAVNKVGQTAFDVADEDILGYLEELQKKQNLLHSEKREKKSPLIESTANLDNNQTQKTFKNKETLIIEQEKNASSIESLEQEKADEEEEGKKDESSCSSEEEEDDDSESEAETDKTKTLAANNANTTSTQSASVAVMAPSVAGGQGAPTSPVKKFPTSTTKVSPKDEERKDESPASWRLGLRKTGSYGALAEITASKEAQKEKDSAGVMRSASSPRLSSSLDNKEKEKDGKGTRLAYVAPTIPRRLASTSDIDEKENSGSFGRRQDDLISSNVPSTASTVTSSAGLQKTLPASTNTTTKSTTGSTSAGVQSSTSNRLWAEDSTEKEKDSVPTAVTVPVAPSVVNAAATTTAMTTATSGTVSSTSEVRERRRSYLTPVRDEESESQRKARSRQARQSRRSTQGVTLTDLQEAEKTIGRSRPTRTREQENEEKEKEEKEKQDKEKQEEKKESETKDDDYRQRYSRTVEEPYHRYRPTSTSSSSSSTSSLSTSTSSLSSSSQLNRPNSLIGITSAYSRSGTKEKGGKKEDEKEEDKSQPKSIRERRRPREKRRSTGVPFWTQDSDENEQDHQSDSEEGTNKKETQSESLSRYDTGSLSMSAGDRYDSAQGRSGSQSYLEDRKPYCSRLEKDDSPDFKKLYEQILAENEKLKAQLHDTNMELTELKLQLEKTTQRQERFADRSLLEMEKRERRALERRISEMEEELKMLPDLKADNQRLKDENGALIRVISKLSK</sequence>
<keyword evidence="12" id="KW-1185">Reference proteome</keyword>
<keyword evidence="7" id="KW-0175">Coiled coil</keyword>
<reference evidence="10" key="1">
    <citation type="submission" date="2020-10" db="EMBL/GenBank/DDBJ databases">
        <title>Feather gene expression reveals the developmental basis of iridescence in African starlings.</title>
        <authorList>
            <person name="Rubenstein D.R."/>
        </authorList>
    </citation>
    <scope>NUCLEOTIDE SEQUENCE</scope>
    <source>
        <strain evidence="10">SS15</strain>
        <tissue evidence="10">Liver</tissue>
    </source>
</reference>
<feature type="compositionally biased region" description="Low complexity" evidence="8">
    <location>
        <begin position="528"/>
        <end position="542"/>
    </location>
</feature>
<evidence type="ECO:0000256" key="6">
    <source>
        <dbReference type="PROSITE-ProRule" id="PRU00023"/>
    </source>
</evidence>
<dbReference type="GO" id="GO:0004857">
    <property type="term" value="F:enzyme inhibitor activity"/>
    <property type="evidence" value="ECO:0007669"/>
    <property type="project" value="TreeGrafter"/>
</dbReference>
<keyword evidence="4 6" id="KW-0040">ANK repeat</keyword>
<dbReference type="EMBL" id="JADDUC020000005">
    <property type="protein sequence ID" value="KAI1238973.1"/>
    <property type="molecule type" value="Genomic_DNA"/>
</dbReference>
<feature type="compositionally biased region" description="Basic and acidic residues" evidence="8">
    <location>
        <begin position="421"/>
        <end position="431"/>
    </location>
</feature>
<reference evidence="11 12" key="2">
    <citation type="journal article" date="2021" name="J. Hered.">
        <title>Feather Gene Expression Elucidates the Developmental Basis of Plumage Iridescence in African Starlings.</title>
        <authorList>
            <person name="Rubenstein D.R."/>
            <person name="Corvelo A."/>
            <person name="MacManes M.D."/>
            <person name="Maia R."/>
            <person name="Narzisi G."/>
            <person name="Rousaki A."/>
            <person name="Vandenabeele P."/>
            <person name="Shawkey M.D."/>
            <person name="Solomon J."/>
        </authorList>
    </citation>
    <scope>NUCLEOTIDE SEQUENCE [LARGE SCALE GENOMIC DNA]</scope>
    <source>
        <strain evidence="11">SS15</strain>
    </source>
</reference>
<feature type="compositionally biased region" description="Polar residues" evidence="8">
    <location>
        <begin position="565"/>
        <end position="574"/>
    </location>
</feature>
<feature type="compositionally biased region" description="Basic and acidic residues" evidence="8">
    <location>
        <begin position="318"/>
        <end position="329"/>
    </location>
</feature>
<dbReference type="PANTHER" id="PTHR24179">
    <property type="entry name" value="PROTEIN PHOSPHATASE 1 REGULATORY SUBUNIT 12"/>
    <property type="match status" value="1"/>
</dbReference>
<evidence type="ECO:0000256" key="1">
    <source>
        <dbReference type="ARBA" id="ARBA00004496"/>
    </source>
</evidence>
<dbReference type="PIRSF" id="PIRSF038141">
    <property type="entry name" value="PP1_12ABC_vert"/>
    <property type="match status" value="1"/>
</dbReference>
<dbReference type="EMBL" id="JADDUC010000015">
    <property type="protein sequence ID" value="KAG0127618.1"/>
    <property type="molecule type" value="Genomic_DNA"/>
</dbReference>
<feature type="compositionally biased region" description="Polar residues" evidence="8">
    <location>
        <begin position="302"/>
        <end position="316"/>
    </location>
</feature>
<feature type="region of interest" description="Disordered" evidence="8">
    <location>
        <begin position="291"/>
        <end position="593"/>
    </location>
</feature>
<dbReference type="PANTHER" id="PTHR24179:SF20">
    <property type="entry name" value="PROTEIN PHOSPHATASE 1 REGULATORY SUBUNIT 12A"/>
    <property type="match status" value="1"/>
</dbReference>
<dbReference type="InterPro" id="IPR031775">
    <property type="entry name" value="PRKG1_interact"/>
</dbReference>
<feature type="compositionally biased region" description="Basic and acidic residues" evidence="8">
    <location>
        <begin position="873"/>
        <end position="887"/>
    </location>
</feature>
<feature type="compositionally biased region" description="Low complexity" evidence="8">
    <location>
        <begin position="733"/>
        <end position="756"/>
    </location>
</feature>
<dbReference type="FunFam" id="1.25.40.20:FF:000876">
    <property type="entry name" value="Protein phosphatase 1 regulatory subunit 12A"/>
    <property type="match status" value="1"/>
</dbReference>
<keyword evidence="2 5" id="KW-0963">Cytoplasm</keyword>
<dbReference type="InterPro" id="IPR017401">
    <property type="entry name" value="MYPT1/MYPT2/Mbs85"/>
</dbReference>
<feature type="compositionally biased region" description="Basic and acidic residues" evidence="8">
    <location>
        <begin position="576"/>
        <end position="587"/>
    </location>
</feature>
<evidence type="ECO:0000256" key="4">
    <source>
        <dbReference type="ARBA" id="ARBA00023043"/>
    </source>
</evidence>
<feature type="region of interest" description="Disordered" evidence="8">
    <location>
        <begin position="607"/>
        <end position="887"/>
    </location>
</feature>
<evidence type="ECO:0000313" key="10">
    <source>
        <dbReference type="EMBL" id="KAG0127618.1"/>
    </source>
</evidence>
<feature type="repeat" description="ANK" evidence="6">
    <location>
        <begin position="72"/>
        <end position="104"/>
    </location>
</feature>
<evidence type="ECO:0000256" key="8">
    <source>
        <dbReference type="SAM" id="MobiDB-lite"/>
    </source>
</evidence>
<feature type="compositionally biased region" description="Basic and acidic residues" evidence="8">
    <location>
        <begin position="635"/>
        <end position="644"/>
    </location>
</feature>
<dbReference type="CDD" id="cd21944">
    <property type="entry name" value="IPD_MYPT1"/>
    <property type="match status" value="1"/>
</dbReference>
<dbReference type="GO" id="GO:0019901">
    <property type="term" value="F:protein kinase binding"/>
    <property type="evidence" value="ECO:0007669"/>
    <property type="project" value="InterPro"/>
</dbReference>
<dbReference type="PROSITE" id="PS50297">
    <property type="entry name" value="ANK_REP_REGION"/>
    <property type="match status" value="4"/>
</dbReference>
<feature type="coiled-coil region" evidence="7">
    <location>
        <begin position="895"/>
        <end position="976"/>
    </location>
</feature>
<evidence type="ECO:0000259" key="9">
    <source>
        <dbReference type="Pfam" id="PF15898"/>
    </source>
</evidence>
<dbReference type="Gene3D" id="1.25.40.20">
    <property type="entry name" value="Ankyrin repeat-containing domain"/>
    <property type="match status" value="2"/>
</dbReference>
<feature type="compositionally biased region" description="Polar residues" evidence="8">
    <location>
        <begin position="757"/>
        <end position="774"/>
    </location>
</feature>
<evidence type="ECO:0000313" key="11">
    <source>
        <dbReference type="EMBL" id="KAI1238973.1"/>
    </source>
</evidence>
<evidence type="ECO:0000256" key="2">
    <source>
        <dbReference type="ARBA" id="ARBA00022490"/>
    </source>
</evidence>
<dbReference type="Gene3D" id="6.10.250.1820">
    <property type="match status" value="1"/>
</dbReference>
<feature type="compositionally biased region" description="Low complexity" evidence="8">
    <location>
        <begin position="551"/>
        <end position="564"/>
    </location>
</feature>
<dbReference type="SMART" id="SM00248">
    <property type="entry name" value="ANK"/>
    <property type="match status" value="6"/>
</dbReference>
<dbReference type="GO" id="GO:0019208">
    <property type="term" value="F:phosphatase regulator activity"/>
    <property type="evidence" value="ECO:0007669"/>
    <property type="project" value="UniProtKB-UniRule"/>
</dbReference>
<dbReference type="Proteomes" id="UP000618051">
    <property type="component" value="Unassembled WGS sequence"/>
</dbReference>
<comment type="caution">
    <text evidence="10">The sequence shown here is derived from an EMBL/GenBank/DDBJ whole genome shotgun (WGS) entry which is preliminary data.</text>
</comment>
<dbReference type="GO" id="GO:0031672">
    <property type="term" value="C:A band"/>
    <property type="evidence" value="ECO:0007669"/>
    <property type="project" value="TreeGrafter"/>
</dbReference>
<dbReference type="OrthoDB" id="539213at2759"/>
<feature type="compositionally biased region" description="Basic and acidic residues" evidence="8">
    <location>
        <begin position="480"/>
        <end position="490"/>
    </location>
</feature>
<evidence type="ECO:0000256" key="5">
    <source>
        <dbReference type="PIRNR" id="PIRNR038141"/>
    </source>
</evidence>
<feature type="repeat" description="ANK" evidence="6">
    <location>
        <begin position="105"/>
        <end position="137"/>
    </location>
</feature>
<feature type="compositionally biased region" description="Acidic residues" evidence="8">
    <location>
        <begin position="357"/>
        <end position="369"/>
    </location>
</feature>
<comment type="subcellular location">
    <subcellularLocation>
        <location evidence="1 5">Cytoplasm</location>
    </subcellularLocation>
</comment>
<evidence type="ECO:0000313" key="12">
    <source>
        <dbReference type="Proteomes" id="UP000618051"/>
    </source>
</evidence>
<dbReference type="InterPro" id="IPR051226">
    <property type="entry name" value="PP1_Regulatory_Subunit"/>
</dbReference>
<dbReference type="Gene3D" id="6.10.140.390">
    <property type="match status" value="1"/>
</dbReference>
<dbReference type="Pfam" id="PF15898">
    <property type="entry name" value="PRKG1_interact"/>
    <property type="match status" value="1"/>
</dbReference>
<feature type="compositionally biased region" description="Polar residues" evidence="8">
    <location>
        <begin position="841"/>
        <end position="854"/>
    </location>
</feature>
<reference evidence="11" key="3">
    <citation type="submission" date="2022-01" db="EMBL/GenBank/DDBJ databases">
        <authorList>
            <person name="Rubenstein D.R."/>
        </authorList>
    </citation>
    <scope>NUCLEOTIDE SEQUENCE</scope>
    <source>
        <strain evidence="11">SS15</strain>
        <tissue evidence="11">Liver</tissue>
    </source>
</reference>
<accession>A0A835NZL8</accession>
<organism evidence="10">
    <name type="scientific">Lamprotornis superbus</name>
    <dbReference type="NCBI Taxonomy" id="245042"/>
    <lineage>
        <taxon>Eukaryota</taxon>
        <taxon>Metazoa</taxon>
        <taxon>Chordata</taxon>
        <taxon>Craniata</taxon>
        <taxon>Vertebrata</taxon>
        <taxon>Euteleostomi</taxon>
        <taxon>Archelosauria</taxon>
        <taxon>Archosauria</taxon>
        <taxon>Dinosauria</taxon>
        <taxon>Saurischia</taxon>
        <taxon>Theropoda</taxon>
        <taxon>Coelurosauria</taxon>
        <taxon>Aves</taxon>
        <taxon>Neognathae</taxon>
        <taxon>Neoaves</taxon>
        <taxon>Telluraves</taxon>
        <taxon>Australaves</taxon>
        <taxon>Passeriformes</taxon>
        <taxon>Sturnidae</taxon>
        <taxon>Lamprotornis</taxon>
    </lineage>
</organism>
<protein>
    <recommendedName>
        <fullName evidence="5">Protein phosphatase 1 regulatory subunit</fullName>
    </recommendedName>
</protein>
<feature type="compositionally biased region" description="Basic residues" evidence="8">
    <location>
        <begin position="798"/>
        <end position="809"/>
    </location>
</feature>
<dbReference type="GO" id="GO:0007165">
    <property type="term" value="P:signal transduction"/>
    <property type="evidence" value="ECO:0007669"/>
    <property type="project" value="InterPro"/>
</dbReference>
<feature type="repeat" description="ANK" evidence="6">
    <location>
        <begin position="231"/>
        <end position="263"/>
    </location>
</feature>
<proteinExistence type="predicted"/>
<feature type="compositionally biased region" description="Basic residues" evidence="8">
    <location>
        <begin position="645"/>
        <end position="655"/>
    </location>
</feature>
<feature type="compositionally biased region" description="Basic and acidic residues" evidence="8">
    <location>
        <begin position="775"/>
        <end position="797"/>
    </location>
</feature>
<feature type="repeat" description="ANK" evidence="6">
    <location>
        <begin position="198"/>
        <end position="230"/>
    </location>
</feature>
<feature type="compositionally biased region" description="Basic and acidic residues" evidence="8">
    <location>
        <begin position="291"/>
        <end position="300"/>
    </location>
</feature>
<feature type="compositionally biased region" description="Low complexity" evidence="8">
    <location>
        <begin position="607"/>
        <end position="622"/>
    </location>
</feature>
<evidence type="ECO:0000256" key="3">
    <source>
        <dbReference type="ARBA" id="ARBA00022737"/>
    </source>
</evidence>
<dbReference type="AlphaFoldDB" id="A0A835NZL8"/>
<name>A0A835NZL8_9PASS</name>
<keyword evidence="3" id="KW-0677">Repeat</keyword>
<evidence type="ECO:0000256" key="7">
    <source>
        <dbReference type="SAM" id="Coils"/>
    </source>
</evidence>
<dbReference type="GO" id="GO:0030018">
    <property type="term" value="C:Z disc"/>
    <property type="evidence" value="ECO:0007669"/>
    <property type="project" value="TreeGrafter"/>
</dbReference>
<feature type="compositionally biased region" description="Basic and acidic residues" evidence="8">
    <location>
        <begin position="824"/>
        <end position="840"/>
    </location>
</feature>
<dbReference type="SUPFAM" id="SSF48403">
    <property type="entry name" value="Ankyrin repeat"/>
    <property type="match status" value="1"/>
</dbReference>
<feature type="compositionally biased region" description="Basic and acidic residues" evidence="8">
    <location>
        <begin position="680"/>
        <end position="728"/>
    </location>
</feature>
<dbReference type="PROSITE" id="PS50088">
    <property type="entry name" value="ANK_REPEAT"/>
    <property type="match status" value="4"/>
</dbReference>
<feature type="domain" description="cGMP-dependent protein kinase interacting" evidence="9">
    <location>
        <begin position="890"/>
        <end position="989"/>
    </location>
</feature>